<dbReference type="PANTHER" id="PTHR47234">
    <property type="match status" value="1"/>
</dbReference>
<dbReference type="SUPFAM" id="SSF56935">
    <property type="entry name" value="Porins"/>
    <property type="match status" value="1"/>
</dbReference>
<dbReference type="GO" id="GO:0009279">
    <property type="term" value="C:cell outer membrane"/>
    <property type="evidence" value="ECO:0007669"/>
    <property type="project" value="UniProtKB-SubCell"/>
</dbReference>
<keyword evidence="14" id="KW-0675">Receptor</keyword>
<keyword evidence="4" id="KW-0406">Ion transport</keyword>
<evidence type="ECO:0000256" key="7">
    <source>
        <dbReference type="ARBA" id="ARBA00023077"/>
    </source>
</evidence>
<evidence type="ECO:0000259" key="13">
    <source>
        <dbReference type="SMART" id="SM00965"/>
    </source>
</evidence>
<evidence type="ECO:0000256" key="4">
    <source>
        <dbReference type="ARBA" id="ARBA00022496"/>
    </source>
</evidence>
<dbReference type="InterPro" id="IPR000531">
    <property type="entry name" value="Beta-barrel_TonB"/>
</dbReference>
<keyword evidence="4" id="KW-0410">Iron transport</keyword>
<dbReference type="InterPro" id="IPR012910">
    <property type="entry name" value="Plug_dom"/>
</dbReference>
<gene>
    <name evidence="14" type="ORF">Y958_02335</name>
</gene>
<dbReference type="AlphaFoldDB" id="A0A248JNJ4"/>
<keyword evidence="8 10" id="KW-0472">Membrane</keyword>
<keyword evidence="12" id="KW-0732">Signal</keyword>
<evidence type="ECO:0000256" key="3">
    <source>
        <dbReference type="ARBA" id="ARBA00022452"/>
    </source>
</evidence>
<dbReference type="Proteomes" id="UP000197153">
    <property type="component" value="Chromosome 1"/>
</dbReference>
<dbReference type="GO" id="GO:0006826">
    <property type="term" value="P:iron ion transport"/>
    <property type="evidence" value="ECO:0007669"/>
    <property type="project" value="UniProtKB-KW"/>
</dbReference>
<dbReference type="InterPro" id="IPR037066">
    <property type="entry name" value="Plug_dom_sf"/>
</dbReference>
<feature type="signal peptide" evidence="12">
    <location>
        <begin position="1"/>
        <end position="28"/>
    </location>
</feature>
<dbReference type="InterPro" id="IPR011662">
    <property type="entry name" value="Secretin/TonB_short_N"/>
</dbReference>
<dbReference type="PROSITE" id="PS52016">
    <property type="entry name" value="TONB_DEPENDENT_REC_3"/>
    <property type="match status" value="1"/>
</dbReference>
<organism evidence="14 15">
    <name type="scientific">Nitrospirillum viridazoti CBAmc</name>
    <dbReference type="NCBI Taxonomy" id="1441467"/>
    <lineage>
        <taxon>Bacteria</taxon>
        <taxon>Pseudomonadati</taxon>
        <taxon>Pseudomonadota</taxon>
        <taxon>Alphaproteobacteria</taxon>
        <taxon>Rhodospirillales</taxon>
        <taxon>Azospirillaceae</taxon>
        <taxon>Nitrospirillum</taxon>
        <taxon>Nitrospirillum viridazoti</taxon>
    </lineage>
</organism>
<keyword evidence="7 11" id="KW-0798">TonB box</keyword>
<evidence type="ECO:0000256" key="8">
    <source>
        <dbReference type="ARBA" id="ARBA00023136"/>
    </source>
</evidence>
<dbReference type="EMBL" id="CP022110">
    <property type="protein sequence ID" value="ASG19794.1"/>
    <property type="molecule type" value="Genomic_DNA"/>
</dbReference>
<dbReference type="InterPro" id="IPR036942">
    <property type="entry name" value="Beta-barrel_TonB_sf"/>
</dbReference>
<dbReference type="PANTHER" id="PTHR47234:SF3">
    <property type="entry name" value="SECRETIN_TONB SHORT N-TERMINAL DOMAIN-CONTAINING PROTEIN"/>
    <property type="match status" value="1"/>
</dbReference>
<keyword evidence="5 10" id="KW-0812">Transmembrane</keyword>
<proteinExistence type="inferred from homology"/>
<reference evidence="14 15" key="1">
    <citation type="submission" date="2017-06" db="EMBL/GenBank/DDBJ databases">
        <title>Complete genome sequence of Nitrospirillum amazonense strain CBAmC, an endophytic nitrogen-fixing and plant growth-promoting bacterium, isolated from sugarcane.</title>
        <authorList>
            <person name="Schwab S."/>
            <person name="dos Santos Teixeira K.R."/>
            <person name="Simoes Araujo J.L."/>
            <person name="Soares Vidal M."/>
            <person name="Borges de Freitas H.R."/>
            <person name="Rivello Crivelaro A.L."/>
            <person name="Bueno de Camargo Nunes A."/>
            <person name="dos Santos C.M."/>
            <person name="Palmeira da Silva Rosa D."/>
            <person name="da Silva Padilha D."/>
            <person name="da Silva E."/>
            <person name="Araujo Terra L."/>
            <person name="Soares Mendes V."/>
            <person name="Farinelli L."/>
            <person name="Magalhaes Cruz L."/>
            <person name="Baldani J.I."/>
        </authorList>
    </citation>
    <scope>NUCLEOTIDE SEQUENCE [LARGE SCALE GENOMIC DNA]</scope>
    <source>
        <strain evidence="14 15">CBAmC</strain>
    </source>
</reference>
<evidence type="ECO:0000256" key="9">
    <source>
        <dbReference type="ARBA" id="ARBA00023237"/>
    </source>
</evidence>
<comment type="similarity">
    <text evidence="10 11">Belongs to the TonB-dependent receptor family.</text>
</comment>
<dbReference type="Pfam" id="PF07715">
    <property type="entry name" value="Plug"/>
    <property type="match status" value="1"/>
</dbReference>
<dbReference type="KEGG" id="nao:Y958_02335"/>
<keyword evidence="9 10" id="KW-0998">Cell outer membrane</keyword>
<protein>
    <submittedName>
        <fullName evidence="14">TonB-dependent receptor</fullName>
    </submittedName>
</protein>
<feature type="domain" description="Secretin/TonB short N-terminal" evidence="13">
    <location>
        <begin position="53"/>
        <end position="104"/>
    </location>
</feature>
<keyword evidence="6" id="KW-0408">Iron</keyword>
<comment type="subcellular location">
    <subcellularLocation>
        <location evidence="1 10">Cell outer membrane</location>
        <topology evidence="1 10">Multi-pass membrane protein</topology>
    </subcellularLocation>
</comment>
<keyword evidence="2 10" id="KW-0813">Transport</keyword>
<sequence>MIVMIKKYGSFFALCSTALMGWAVPAWAQSAHFDLAAQPAVRSIPLFAQQAGIQILAPTDQLDGISTAALQGDLDRQQALARLLKGTPLVVASDDGHTVVLKLAPTPVSTGAPARKAQAAPAPAEVQVADAAGGSLDEVVVTGTRDRGRTQFTTMTPVDVLSAKDLQDGASNQLLENLTQVIPGFNVQKLPSSDGGQFIRPAHLRGLSPDQTLVLINGKRFHRTAYLGTRGAQGPDLAQIPDFAIGRVEVLRDGASAQYGSDAIAGVINIQLDDRPGVYGYMQGSQYYAGDGTTWNGGLRGATEIGDGGHLMATAEWSDGTLTSRTHQRDDAKAFQAANPQLTIANPVQRWGRPDESSYHYAVDGLLPVGAVELYGFMTIATGEGMNDINWRIPDPKSNASVYGLAPKVFPGWDLRSVYPDGFTPKEGIKYTDYQAAWGARGHIGSDLDWDLSGTYGENESRFFLNNSINASLGPTSPYNFNLGTQRQDEFNLNADGVYRLDAGLDEPLNIAFGAERRLEIYTVEAGDTASYQVGPGAAAGLASGANGFPGFSNLQAGSWYQTSYAGYLDMEAKLTPDWTVGAAGRYETYSGFGDKMTYKASTRYEITPDLALRASYSTGFRAPTPGQINSLSTSQGLDTKTLQLFTSGRLSPDNPLAVALGAKPLSPETSRNYSLGAVWRTDVGLSGSVDAYQVDVDHRFSSSPTINLTAAQKAQLVAQGVPGADNFTSVYWFTNDFNTRTQGLDVVLDYTQPVFDTARIDMKLAYNHNLTMVTGGSLNANPTQKVLYEQGLPKNNITGSLTYSDNPFDYQVRVRYYGGWTDSSGNSTGDIFQTFDGITFVDLSVTYHITDNLAVKVAGENIFDTYPAKAVYQASRGIEYSRNAPYDTYGGRYYVRFNAAF</sequence>
<name>A0A248JNJ4_9PROT</name>
<dbReference type="Gene3D" id="3.55.50.30">
    <property type="match status" value="1"/>
</dbReference>
<evidence type="ECO:0000256" key="10">
    <source>
        <dbReference type="PROSITE-ProRule" id="PRU01360"/>
    </source>
</evidence>
<evidence type="ECO:0000256" key="2">
    <source>
        <dbReference type="ARBA" id="ARBA00022448"/>
    </source>
</evidence>
<dbReference type="InterPro" id="IPR039426">
    <property type="entry name" value="TonB-dep_rcpt-like"/>
</dbReference>
<feature type="chain" id="PRO_5012377023" evidence="12">
    <location>
        <begin position="29"/>
        <end position="902"/>
    </location>
</feature>
<dbReference type="CDD" id="cd01347">
    <property type="entry name" value="ligand_gated_channel"/>
    <property type="match status" value="1"/>
</dbReference>
<dbReference type="Gene3D" id="2.40.170.20">
    <property type="entry name" value="TonB-dependent receptor, beta-barrel domain"/>
    <property type="match status" value="1"/>
</dbReference>
<dbReference type="Pfam" id="PF00593">
    <property type="entry name" value="TonB_dep_Rec_b-barrel"/>
    <property type="match status" value="1"/>
</dbReference>
<dbReference type="Gene3D" id="2.170.130.10">
    <property type="entry name" value="TonB-dependent receptor, plug domain"/>
    <property type="match status" value="1"/>
</dbReference>
<keyword evidence="3 10" id="KW-1134">Transmembrane beta strand</keyword>
<dbReference type="SMART" id="SM00965">
    <property type="entry name" value="STN"/>
    <property type="match status" value="1"/>
</dbReference>
<evidence type="ECO:0000313" key="15">
    <source>
        <dbReference type="Proteomes" id="UP000197153"/>
    </source>
</evidence>
<accession>A0A248JNJ4</accession>
<keyword evidence="15" id="KW-1185">Reference proteome</keyword>
<evidence type="ECO:0000256" key="11">
    <source>
        <dbReference type="RuleBase" id="RU003357"/>
    </source>
</evidence>
<evidence type="ECO:0000256" key="12">
    <source>
        <dbReference type="SAM" id="SignalP"/>
    </source>
</evidence>
<evidence type="ECO:0000313" key="14">
    <source>
        <dbReference type="EMBL" id="ASG19794.1"/>
    </source>
</evidence>
<evidence type="ECO:0000256" key="1">
    <source>
        <dbReference type="ARBA" id="ARBA00004571"/>
    </source>
</evidence>
<evidence type="ECO:0000256" key="5">
    <source>
        <dbReference type="ARBA" id="ARBA00022692"/>
    </source>
</evidence>
<evidence type="ECO:0000256" key="6">
    <source>
        <dbReference type="ARBA" id="ARBA00023004"/>
    </source>
</evidence>